<name>A0A327MD17_9PROT</name>
<protein>
    <submittedName>
        <fullName evidence="7">LLM class F420-dependent oxidoreductase</fullName>
    </submittedName>
</protein>
<dbReference type="SUPFAM" id="SSF51679">
    <property type="entry name" value="Bacterial luciferase-like"/>
    <property type="match status" value="1"/>
</dbReference>
<dbReference type="AlphaFoldDB" id="A0A327MD17"/>
<dbReference type="OrthoDB" id="5728724at2"/>
<dbReference type="Pfam" id="PF00296">
    <property type="entry name" value="Bac_luciferase"/>
    <property type="match status" value="1"/>
</dbReference>
<evidence type="ECO:0000313" key="7">
    <source>
        <dbReference type="EMBL" id="RAI61091.1"/>
    </source>
</evidence>
<accession>A0A327MD17</accession>
<dbReference type="InterPro" id="IPR011251">
    <property type="entry name" value="Luciferase-like_dom"/>
</dbReference>
<keyword evidence="8" id="KW-1185">Reference proteome</keyword>
<keyword evidence="2" id="KW-0288">FMN</keyword>
<sequence>MPGRVNRLRRTRSDGGWAFHCGRPSAVGQTGRGREPAAPRGSRRLDAAGAPPASFRHPARLLQGGASAMKFALHFGNNTFPDAAGAARLARLAEAAGFDSVFAVDHVVLPETYESVYPYAAGGRLPGSQFSAMPDPLIWMAFAAAATTRLRFMTGVIILPLRNPLVLAKQVATLDAMSGGRIELGIGVGWLAEEFAALGVPFAERGRRADEYVAAMRALWREDNARFAGRFVAFEGMTCTPKPVARSVPIIVGGHSEAAARRAGRLGDGFFPSIGAQMDTMPLLDLVRRSAEAAGRDPAAIEILAGCPGALPGSGQDPLAAVEERRRRGIGRVVLPVHAFLPDLEESLPRFGERVIRACAA</sequence>
<keyword evidence="1" id="KW-0285">Flavoprotein</keyword>
<gene>
    <name evidence="7" type="ORF">DOO78_02920</name>
</gene>
<proteinExistence type="predicted"/>
<dbReference type="EMBL" id="QLIX01000001">
    <property type="protein sequence ID" value="RAI61091.1"/>
    <property type="molecule type" value="Genomic_DNA"/>
</dbReference>
<dbReference type="Proteomes" id="UP000249065">
    <property type="component" value="Unassembled WGS sequence"/>
</dbReference>
<dbReference type="Gene3D" id="3.20.20.30">
    <property type="entry name" value="Luciferase-like domain"/>
    <property type="match status" value="1"/>
</dbReference>
<organism evidence="7 8">
    <name type="scientific">Roseicella frigidaeris</name>
    <dbReference type="NCBI Taxonomy" id="2230885"/>
    <lineage>
        <taxon>Bacteria</taxon>
        <taxon>Pseudomonadati</taxon>
        <taxon>Pseudomonadota</taxon>
        <taxon>Alphaproteobacteria</taxon>
        <taxon>Acetobacterales</taxon>
        <taxon>Roseomonadaceae</taxon>
        <taxon>Roseicella</taxon>
    </lineage>
</organism>
<keyword evidence="4" id="KW-0503">Monooxygenase</keyword>
<dbReference type="GO" id="GO:0008726">
    <property type="term" value="F:alkanesulfonate monooxygenase activity"/>
    <property type="evidence" value="ECO:0007669"/>
    <property type="project" value="TreeGrafter"/>
</dbReference>
<evidence type="ECO:0000256" key="4">
    <source>
        <dbReference type="ARBA" id="ARBA00023033"/>
    </source>
</evidence>
<keyword evidence="3" id="KW-0560">Oxidoreductase</keyword>
<dbReference type="PANTHER" id="PTHR42847">
    <property type="entry name" value="ALKANESULFONATE MONOOXYGENASE"/>
    <property type="match status" value="1"/>
</dbReference>
<evidence type="ECO:0000313" key="8">
    <source>
        <dbReference type="Proteomes" id="UP000249065"/>
    </source>
</evidence>
<dbReference type="PANTHER" id="PTHR42847:SF4">
    <property type="entry name" value="ALKANESULFONATE MONOOXYGENASE-RELATED"/>
    <property type="match status" value="1"/>
</dbReference>
<reference evidence="8" key="1">
    <citation type="submission" date="2018-06" db="EMBL/GenBank/DDBJ databases">
        <authorList>
            <person name="Khan S.A."/>
        </authorList>
    </citation>
    <scope>NUCLEOTIDE SEQUENCE [LARGE SCALE GENOMIC DNA]</scope>
    <source>
        <strain evidence="8">DB-1506</strain>
    </source>
</reference>
<evidence type="ECO:0000256" key="2">
    <source>
        <dbReference type="ARBA" id="ARBA00022643"/>
    </source>
</evidence>
<dbReference type="InterPro" id="IPR019921">
    <property type="entry name" value="Lucif-like_OxRdtase_Rv2161c"/>
</dbReference>
<dbReference type="InterPro" id="IPR050172">
    <property type="entry name" value="SsuD_RutA_monooxygenase"/>
</dbReference>
<comment type="caution">
    <text evidence="7">The sequence shown here is derived from an EMBL/GenBank/DDBJ whole genome shotgun (WGS) entry which is preliminary data.</text>
</comment>
<dbReference type="NCBIfam" id="TIGR03619">
    <property type="entry name" value="F420_Rv2161c"/>
    <property type="match status" value="1"/>
</dbReference>
<evidence type="ECO:0000259" key="6">
    <source>
        <dbReference type="Pfam" id="PF00296"/>
    </source>
</evidence>
<dbReference type="GO" id="GO:0046306">
    <property type="term" value="P:alkanesulfonate catabolic process"/>
    <property type="evidence" value="ECO:0007669"/>
    <property type="project" value="TreeGrafter"/>
</dbReference>
<feature type="region of interest" description="Disordered" evidence="5">
    <location>
        <begin position="15"/>
        <end position="52"/>
    </location>
</feature>
<evidence type="ECO:0000256" key="1">
    <source>
        <dbReference type="ARBA" id="ARBA00022630"/>
    </source>
</evidence>
<feature type="domain" description="Luciferase-like" evidence="6">
    <location>
        <begin position="81"/>
        <end position="306"/>
    </location>
</feature>
<evidence type="ECO:0000256" key="5">
    <source>
        <dbReference type="SAM" id="MobiDB-lite"/>
    </source>
</evidence>
<evidence type="ECO:0000256" key="3">
    <source>
        <dbReference type="ARBA" id="ARBA00023002"/>
    </source>
</evidence>
<dbReference type="InterPro" id="IPR036661">
    <property type="entry name" value="Luciferase-like_sf"/>
</dbReference>